<evidence type="ECO:0000313" key="3">
    <source>
        <dbReference type="Proteomes" id="UP000567179"/>
    </source>
</evidence>
<dbReference type="AlphaFoldDB" id="A0A8H5F822"/>
<evidence type="ECO:0000256" key="1">
    <source>
        <dbReference type="SAM" id="Phobius"/>
    </source>
</evidence>
<dbReference type="Proteomes" id="UP000567179">
    <property type="component" value="Unassembled WGS sequence"/>
</dbReference>
<dbReference type="EMBL" id="JAACJJ010000014">
    <property type="protein sequence ID" value="KAF5326653.1"/>
    <property type="molecule type" value="Genomic_DNA"/>
</dbReference>
<gene>
    <name evidence="2" type="ORF">D9619_004744</name>
</gene>
<keyword evidence="1" id="KW-0812">Transmembrane</keyword>
<protein>
    <submittedName>
        <fullName evidence="2">Uncharacterized protein</fullName>
    </submittedName>
</protein>
<feature type="transmembrane region" description="Helical" evidence="1">
    <location>
        <begin position="245"/>
        <end position="265"/>
    </location>
</feature>
<evidence type="ECO:0000313" key="2">
    <source>
        <dbReference type="EMBL" id="KAF5326653.1"/>
    </source>
</evidence>
<feature type="transmembrane region" description="Helical" evidence="1">
    <location>
        <begin position="202"/>
        <end position="225"/>
    </location>
</feature>
<sequence length="309" mass="34428">MNEGALVSPSSKLHMLVVIHFLKQTRIAHVDLRVVGSGTSSLVRRCYIHIGLKGLYVLVMSRNNFTSDSRAYPIQVLLTYTLHSHTVPKLHKAAITFNSLFLSWRHRASLKLHSTTSMSGKGDHEAPRTRPQGLKRVISFSRLKAGFRLSEYLAQTNYYYFEASISPVKYSVYQLLGHLSITFLFDAPPLSLPTSSFTSAKMGALGGVILTLYYLIHLCICDTWFYEGRPLEPASTYVAMFAQEVFHSGIAAILGATIIGFSTYFQLASTAVVALLGPVALVTILFTVLGVTLVVLWTVKWFMARWLSR</sequence>
<proteinExistence type="predicted"/>
<comment type="caution">
    <text evidence="2">The sequence shown here is derived from an EMBL/GenBank/DDBJ whole genome shotgun (WGS) entry which is preliminary data.</text>
</comment>
<reference evidence="2 3" key="1">
    <citation type="journal article" date="2020" name="ISME J.">
        <title>Uncovering the hidden diversity of litter-decomposition mechanisms in mushroom-forming fungi.</title>
        <authorList>
            <person name="Floudas D."/>
            <person name="Bentzer J."/>
            <person name="Ahren D."/>
            <person name="Johansson T."/>
            <person name="Persson P."/>
            <person name="Tunlid A."/>
        </authorList>
    </citation>
    <scope>NUCLEOTIDE SEQUENCE [LARGE SCALE GENOMIC DNA]</scope>
    <source>
        <strain evidence="2 3">CBS 101986</strain>
    </source>
</reference>
<accession>A0A8H5F822</accession>
<name>A0A8H5F822_9AGAR</name>
<keyword evidence="1" id="KW-1133">Transmembrane helix</keyword>
<organism evidence="2 3">
    <name type="scientific">Psilocybe cf. subviscida</name>
    <dbReference type="NCBI Taxonomy" id="2480587"/>
    <lineage>
        <taxon>Eukaryota</taxon>
        <taxon>Fungi</taxon>
        <taxon>Dikarya</taxon>
        <taxon>Basidiomycota</taxon>
        <taxon>Agaricomycotina</taxon>
        <taxon>Agaricomycetes</taxon>
        <taxon>Agaricomycetidae</taxon>
        <taxon>Agaricales</taxon>
        <taxon>Agaricineae</taxon>
        <taxon>Strophariaceae</taxon>
        <taxon>Psilocybe</taxon>
    </lineage>
</organism>
<keyword evidence="3" id="KW-1185">Reference proteome</keyword>
<feature type="transmembrane region" description="Helical" evidence="1">
    <location>
        <begin position="271"/>
        <end position="299"/>
    </location>
</feature>
<keyword evidence="1" id="KW-0472">Membrane</keyword>